<protein>
    <recommendedName>
        <fullName evidence="3">DUF4352 domain-containing protein</fullName>
    </recommendedName>
</protein>
<evidence type="ECO:0000313" key="2">
    <source>
        <dbReference type="Proteomes" id="UP000613208"/>
    </source>
</evidence>
<proteinExistence type="predicted"/>
<dbReference type="Proteomes" id="UP000613208">
    <property type="component" value="Unassembled WGS sequence"/>
</dbReference>
<name>A0A916QAH1_9FIRM</name>
<sequence>MREKKNKIAKFIGVAALIIIAAASYFRYSELNAPGKQYKVHEQILKCGEAIEDQGLILTFHNIRSQKKYDKDYHSDVYRYEIDYEAENIGEETVNLENLFSEKFIVVSAGQKWRVDLLDGDISSLKANQKTKGWLTVEVVNLDKKTHIPKY</sequence>
<reference evidence="1" key="1">
    <citation type="submission" date="2020-06" db="EMBL/GenBank/DDBJ databases">
        <title>Characterization of fructooligosaccharide metabolism and fructooligosaccharide-degrading enzymes in human commensal butyrate producers.</title>
        <authorList>
            <person name="Tanno H."/>
            <person name="Fujii T."/>
            <person name="Hirano K."/>
            <person name="Maeno S."/>
            <person name="Tonozuka T."/>
            <person name="Sakamoto M."/>
            <person name="Ohkuma M."/>
            <person name="Tochio T."/>
            <person name="Endo A."/>
        </authorList>
    </citation>
    <scope>NUCLEOTIDE SEQUENCE</scope>
    <source>
        <strain evidence="1">JCM 17466</strain>
    </source>
</reference>
<comment type="caution">
    <text evidence="1">The sequence shown here is derived from an EMBL/GenBank/DDBJ whole genome shotgun (WGS) entry which is preliminary data.</text>
</comment>
<accession>A0A916QAH1</accession>
<organism evidence="1 2">
    <name type="scientific">Anaerostipes butyraticus</name>
    <dbReference type="NCBI Taxonomy" id="645466"/>
    <lineage>
        <taxon>Bacteria</taxon>
        <taxon>Bacillati</taxon>
        <taxon>Bacillota</taxon>
        <taxon>Clostridia</taxon>
        <taxon>Lachnospirales</taxon>
        <taxon>Lachnospiraceae</taxon>
        <taxon>Anaerostipes</taxon>
    </lineage>
</organism>
<gene>
    <name evidence="1" type="ORF">ANBU17_19480</name>
</gene>
<keyword evidence="2" id="KW-1185">Reference proteome</keyword>
<dbReference type="AlphaFoldDB" id="A0A916QAH1"/>
<evidence type="ECO:0008006" key="3">
    <source>
        <dbReference type="Google" id="ProtNLM"/>
    </source>
</evidence>
<dbReference type="EMBL" id="BLYI01000043">
    <property type="protein sequence ID" value="GFO85601.1"/>
    <property type="molecule type" value="Genomic_DNA"/>
</dbReference>
<dbReference type="RefSeq" id="WP_201311302.1">
    <property type="nucleotide sequence ID" value="NZ_BLYI01000043.1"/>
</dbReference>
<evidence type="ECO:0000313" key="1">
    <source>
        <dbReference type="EMBL" id="GFO85601.1"/>
    </source>
</evidence>